<protein>
    <submittedName>
        <fullName evidence="1">Uncharacterized protein</fullName>
    </submittedName>
</protein>
<gene>
    <name evidence="1" type="ORF">CUN67_24570</name>
</gene>
<dbReference type="RefSeq" id="WP_208718067.1">
    <property type="nucleotide sequence ID" value="NZ_CP024770.1"/>
</dbReference>
<name>A0A6B9G3J0_PANCY</name>
<evidence type="ECO:0000313" key="2">
    <source>
        <dbReference type="Proteomes" id="UP000502005"/>
    </source>
</evidence>
<reference evidence="1 2" key="1">
    <citation type="submission" date="2017-11" db="EMBL/GenBank/DDBJ databases">
        <title>Genome sequence of Pantoea cypripedii NE1.</title>
        <authorList>
            <person name="Nascimento F.X."/>
        </authorList>
    </citation>
    <scope>NUCLEOTIDE SEQUENCE [LARGE SCALE GENOMIC DNA]</scope>
    <source>
        <strain evidence="1 2">NE1</strain>
        <plasmid evidence="2">pne1b</plasmid>
    </source>
</reference>
<dbReference type="EMBL" id="CP024770">
    <property type="protein sequence ID" value="QGY32171.1"/>
    <property type="molecule type" value="Genomic_DNA"/>
</dbReference>
<accession>A0A6B9G3J0</accession>
<keyword evidence="1" id="KW-0614">Plasmid</keyword>
<dbReference type="Proteomes" id="UP000502005">
    <property type="component" value="Plasmid pNE1B"/>
</dbReference>
<proteinExistence type="predicted"/>
<evidence type="ECO:0000313" key="1">
    <source>
        <dbReference type="EMBL" id="QGY32171.1"/>
    </source>
</evidence>
<organism evidence="1 2">
    <name type="scientific">Pantoea cypripedii</name>
    <name type="common">Pectobacterium cypripedii</name>
    <name type="synonym">Erwinia cypripedii</name>
    <dbReference type="NCBI Taxonomy" id="55209"/>
    <lineage>
        <taxon>Bacteria</taxon>
        <taxon>Pseudomonadati</taxon>
        <taxon>Pseudomonadota</taxon>
        <taxon>Gammaproteobacteria</taxon>
        <taxon>Enterobacterales</taxon>
        <taxon>Erwiniaceae</taxon>
        <taxon>Pantoea</taxon>
    </lineage>
</organism>
<sequence length="127" mass="14358">MNEMDQLKNMLDVMQLRRMSVEKQIADFKKLQGEIAELYARADTDPDAMKKVQKLDAVMQGDGKAMFESVVAKAPVVSKTFDRLGRQLKQLMPDDVKAPENVVKEKATEAKVPVRAPIAKKHRRSFA</sequence>
<geneLocation type="plasmid" evidence="2">
    <name>pne1b</name>
</geneLocation>
<dbReference type="AlphaFoldDB" id="A0A6B9G3J0"/>